<name>A0A6V8MPD2_9BACT</name>
<reference evidence="3" key="1">
    <citation type="submission" date="2020-06" db="EMBL/GenBank/DDBJ databases">
        <title>Draft genomic sequence of Geomonas sp. Red330.</title>
        <authorList>
            <person name="Itoh H."/>
            <person name="Zhenxing X."/>
            <person name="Ushijima N."/>
            <person name="Masuda Y."/>
            <person name="Shiratori Y."/>
            <person name="Senoo K."/>
        </authorList>
    </citation>
    <scope>NUCLEOTIDE SEQUENCE [LARGE SCALE GENOMIC DNA]</scope>
    <source>
        <strain evidence="3">Red330</strain>
    </source>
</reference>
<dbReference type="InterPro" id="IPR012349">
    <property type="entry name" value="Split_barrel_FMN-bd"/>
</dbReference>
<feature type="domain" description="Pyridoxamine 5'-phosphate oxidase N-terminal" evidence="1">
    <location>
        <begin position="3"/>
        <end position="94"/>
    </location>
</feature>
<keyword evidence="3" id="KW-1185">Reference proteome</keyword>
<dbReference type="InterPro" id="IPR011576">
    <property type="entry name" value="Pyridox_Oxase_N"/>
</dbReference>
<dbReference type="RefSeq" id="WP_183356354.1">
    <property type="nucleotide sequence ID" value="NZ_BLXX01000015.1"/>
</dbReference>
<dbReference type="Proteomes" id="UP000556026">
    <property type="component" value="Unassembled WGS sequence"/>
</dbReference>
<dbReference type="AlphaFoldDB" id="A0A6V8MPD2"/>
<proteinExistence type="predicted"/>
<comment type="caution">
    <text evidence="2">The sequence shown here is derived from an EMBL/GenBank/DDBJ whole genome shotgun (WGS) entry which is preliminary data.</text>
</comment>
<dbReference type="Gene3D" id="2.30.110.10">
    <property type="entry name" value="Electron Transport, Fmn-binding Protein, Chain A"/>
    <property type="match status" value="1"/>
</dbReference>
<dbReference type="PANTHER" id="PTHR40660:SF1">
    <property type="entry name" value="5'-PHOSPHATE OXIDASE PUTATIVE DOMAIN-CONTAINING PROTEIN-RELATED"/>
    <property type="match status" value="1"/>
</dbReference>
<evidence type="ECO:0000259" key="1">
    <source>
        <dbReference type="Pfam" id="PF01243"/>
    </source>
</evidence>
<dbReference type="PANTHER" id="PTHR40660">
    <property type="entry name" value="5'-PHOSPHATE OXIDASE PUTATIVE DOMAIN-CONTAINING PROTEIN-RELATED"/>
    <property type="match status" value="1"/>
</dbReference>
<gene>
    <name evidence="2" type="ORF">GMST_38880</name>
</gene>
<evidence type="ECO:0000313" key="2">
    <source>
        <dbReference type="EMBL" id="GFO61563.1"/>
    </source>
</evidence>
<evidence type="ECO:0000313" key="3">
    <source>
        <dbReference type="Proteomes" id="UP000556026"/>
    </source>
</evidence>
<organism evidence="2 3">
    <name type="scientific">Geomonas silvestris</name>
    <dbReference type="NCBI Taxonomy" id="2740184"/>
    <lineage>
        <taxon>Bacteria</taxon>
        <taxon>Pseudomonadati</taxon>
        <taxon>Thermodesulfobacteriota</taxon>
        <taxon>Desulfuromonadia</taxon>
        <taxon>Geobacterales</taxon>
        <taxon>Geobacteraceae</taxon>
        <taxon>Geomonas</taxon>
    </lineage>
</organism>
<sequence>MVTDSIRSFAASLGHAFVASTDSEGNPHLAAGRDIRFPEATRLVFEAWFCATTLRNIQANPHIAVTIVDPATGKGYQFLARVEKNEETALLDGYAPELEPLELPQAQWRLEARIEQVLAFSAEAHSDRPLG</sequence>
<protein>
    <recommendedName>
        <fullName evidence="1">Pyridoxamine 5'-phosphate oxidase N-terminal domain-containing protein</fullName>
    </recommendedName>
</protein>
<accession>A0A6V8MPD2</accession>
<dbReference type="SUPFAM" id="SSF50475">
    <property type="entry name" value="FMN-binding split barrel"/>
    <property type="match status" value="1"/>
</dbReference>
<dbReference type="EMBL" id="BLXX01000015">
    <property type="protein sequence ID" value="GFO61563.1"/>
    <property type="molecule type" value="Genomic_DNA"/>
</dbReference>
<dbReference type="Pfam" id="PF01243">
    <property type="entry name" value="PNPOx_N"/>
    <property type="match status" value="1"/>
</dbReference>